<dbReference type="EMBL" id="AYKG01000001">
    <property type="protein sequence ID" value="ROO32900.1"/>
    <property type="molecule type" value="Genomic_DNA"/>
</dbReference>
<keyword evidence="1" id="KW-0812">Transmembrane</keyword>
<evidence type="ECO:0000256" key="1">
    <source>
        <dbReference type="SAM" id="Phobius"/>
    </source>
</evidence>
<evidence type="ECO:0000313" key="2">
    <source>
        <dbReference type="EMBL" id="ROO32900.1"/>
    </source>
</evidence>
<dbReference type="AlphaFoldDB" id="A0A423Q2M9"/>
<accession>A0A423Q2M9</accession>
<keyword evidence="3" id="KW-1185">Reference proteome</keyword>
<name>A0A423Q2M9_9GAMM</name>
<keyword evidence="1" id="KW-1133">Transmembrane helix</keyword>
<dbReference type="Proteomes" id="UP000285310">
    <property type="component" value="Unassembled WGS sequence"/>
</dbReference>
<dbReference type="InParanoid" id="A0A423Q2M9"/>
<comment type="caution">
    <text evidence="2">The sequence shown here is derived from an EMBL/GenBank/DDBJ whole genome shotgun (WGS) entry which is preliminary data.</text>
</comment>
<proteinExistence type="predicted"/>
<sequence>MIVFVGGHYIGWIYGLYALVRLEVSANKRK</sequence>
<feature type="transmembrane region" description="Helical" evidence="1">
    <location>
        <begin position="6"/>
        <end position="24"/>
    </location>
</feature>
<reference evidence="2 3" key="1">
    <citation type="submission" date="2013-10" db="EMBL/GenBank/DDBJ databases">
        <title>Salinisphaera japonica YTM-1 Genome Sequencing.</title>
        <authorList>
            <person name="Lai Q."/>
            <person name="Li C."/>
            <person name="Shao Z."/>
        </authorList>
    </citation>
    <scope>NUCLEOTIDE SEQUENCE [LARGE SCALE GENOMIC DNA]</scope>
    <source>
        <strain evidence="2 3">YTM-1</strain>
    </source>
</reference>
<keyword evidence="1" id="KW-0472">Membrane</keyword>
<evidence type="ECO:0000313" key="3">
    <source>
        <dbReference type="Proteomes" id="UP000285310"/>
    </source>
</evidence>
<organism evidence="2 3">
    <name type="scientific">Salinisphaera japonica YTM-1</name>
    <dbReference type="NCBI Taxonomy" id="1209778"/>
    <lineage>
        <taxon>Bacteria</taxon>
        <taxon>Pseudomonadati</taxon>
        <taxon>Pseudomonadota</taxon>
        <taxon>Gammaproteobacteria</taxon>
        <taxon>Salinisphaerales</taxon>
        <taxon>Salinisphaeraceae</taxon>
        <taxon>Salinisphaera</taxon>
    </lineage>
</organism>
<protein>
    <submittedName>
        <fullName evidence="2">Uncharacterized protein</fullName>
    </submittedName>
</protein>
<gene>
    <name evidence="2" type="ORF">SAJA_00175</name>
</gene>